<dbReference type="SUPFAM" id="SSF53098">
    <property type="entry name" value="Ribonuclease H-like"/>
    <property type="match status" value="1"/>
</dbReference>
<dbReference type="OrthoDB" id="2423333at2759"/>
<comment type="caution">
    <text evidence="2">The sequence shown here is derived from an EMBL/GenBank/DDBJ whole genome shotgun (WGS) entry which is preliminary data.</text>
</comment>
<dbReference type="InterPro" id="IPR012337">
    <property type="entry name" value="RNaseH-like_sf"/>
</dbReference>
<protein>
    <recommendedName>
        <fullName evidence="1">RNase H type-1 domain-containing protein</fullName>
    </recommendedName>
</protein>
<keyword evidence="3" id="KW-1185">Reference proteome</keyword>
<accession>A0A397IZX2</accession>
<feature type="domain" description="RNase H type-1" evidence="1">
    <location>
        <begin position="1"/>
        <end position="86"/>
    </location>
</feature>
<evidence type="ECO:0000313" key="3">
    <source>
        <dbReference type="Proteomes" id="UP000266861"/>
    </source>
</evidence>
<organism evidence="2 3">
    <name type="scientific">Diversispora epigaea</name>
    <dbReference type="NCBI Taxonomy" id="1348612"/>
    <lineage>
        <taxon>Eukaryota</taxon>
        <taxon>Fungi</taxon>
        <taxon>Fungi incertae sedis</taxon>
        <taxon>Mucoromycota</taxon>
        <taxon>Glomeromycotina</taxon>
        <taxon>Glomeromycetes</taxon>
        <taxon>Diversisporales</taxon>
        <taxon>Diversisporaceae</taxon>
        <taxon>Diversispora</taxon>
    </lineage>
</organism>
<dbReference type="InterPro" id="IPR036397">
    <property type="entry name" value="RNaseH_sf"/>
</dbReference>
<dbReference type="Proteomes" id="UP000266861">
    <property type="component" value="Unassembled WGS sequence"/>
</dbReference>
<dbReference type="Pfam" id="PF00075">
    <property type="entry name" value="RNase_H"/>
    <property type="match status" value="1"/>
</dbReference>
<sequence>MVLEITSPNTKIKIYTDSASAIAAIKRFMTDRWEKKTKDLKNPNVLQAISDKCNGKQITFELNKVEAHTGVFLNERADNLTKIGAKGNSLVEINLEEQQISWYVNWRTQYRVVKWNNKNIARETDWNLTRKLIHGTKISSRVTSNEDRDNRTFNIKILNDELPVLRNLHLRKPEIYKSDLCIICKQKREDTLHPFECKDYNAVLRGKVIQHLAILGINHGSNKTKKDIVAAFQKERFLKIDEGRQIRGTIESDHFSFVDMIRGLTYKYMRNKIKTMIISDSEKVKKIQEQLFNFLRNVMKLKWAERCNVILKWEKENEISGIDKKGRSKEKKVNNNIVNDHYKIIKETLIKGASSIKDTIISESYRVATPFINKFFNIDNIWSTGFGFGFFDERRKQRTRRFFCENSLRVDKPEDELATWSIWSTGFGFGFFDERRKQRTRRFFCENSLRVDKPEDELATWSSCPFPF</sequence>
<dbReference type="Gene3D" id="3.30.420.10">
    <property type="entry name" value="Ribonuclease H-like superfamily/Ribonuclease H"/>
    <property type="match status" value="1"/>
</dbReference>
<dbReference type="PROSITE" id="PS50879">
    <property type="entry name" value="RNASE_H_1"/>
    <property type="match status" value="1"/>
</dbReference>
<name>A0A397IZX2_9GLOM</name>
<gene>
    <name evidence="2" type="ORF">Glove_117g429</name>
</gene>
<dbReference type="GO" id="GO:0003676">
    <property type="term" value="F:nucleic acid binding"/>
    <property type="evidence" value="ECO:0007669"/>
    <property type="project" value="InterPro"/>
</dbReference>
<dbReference type="InterPro" id="IPR002156">
    <property type="entry name" value="RNaseH_domain"/>
</dbReference>
<proteinExistence type="predicted"/>
<dbReference type="EMBL" id="PQFF01000109">
    <property type="protein sequence ID" value="RHZ81569.1"/>
    <property type="molecule type" value="Genomic_DNA"/>
</dbReference>
<dbReference type="GO" id="GO:0004523">
    <property type="term" value="F:RNA-DNA hybrid ribonuclease activity"/>
    <property type="evidence" value="ECO:0007669"/>
    <property type="project" value="InterPro"/>
</dbReference>
<evidence type="ECO:0000313" key="2">
    <source>
        <dbReference type="EMBL" id="RHZ81569.1"/>
    </source>
</evidence>
<reference evidence="2 3" key="1">
    <citation type="submission" date="2018-08" db="EMBL/GenBank/DDBJ databases">
        <title>Genome and evolution of the arbuscular mycorrhizal fungus Diversispora epigaea (formerly Glomus versiforme) and its bacterial endosymbionts.</title>
        <authorList>
            <person name="Sun X."/>
            <person name="Fei Z."/>
            <person name="Harrison M."/>
        </authorList>
    </citation>
    <scope>NUCLEOTIDE SEQUENCE [LARGE SCALE GENOMIC DNA]</scope>
    <source>
        <strain evidence="2 3">IT104</strain>
    </source>
</reference>
<evidence type="ECO:0000259" key="1">
    <source>
        <dbReference type="PROSITE" id="PS50879"/>
    </source>
</evidence>
<dbReference type="AlphaFoldDB" id="A0A397IZX2"/>